<keyword evidence="2" id="KW-1185">Reference proteome</keyword>
<dbReference type="EMBL" id="CP109965">
    <property type="protein sequence ID" value="WAJ70668.1"/>
    <property type="molecule type" value="Genomic_DNA"/>
</dbReference>
<accession>A0ABY7AM86</accession>
<dbReference type="InterPro" id="IPR038763">
    <property type="entry name" value="DHH_sf"/>
</dbReference>
<proteinExistence type="predicted"/>
<dbReference type="PANTHER" id="PTHR42146">
    <property type="entry name" value="3',5'-CYCLIC-NUCLEOTIDE PHOSPHODIESTERASE"/>
    <property type="match status" value="1"/>
</dbReference>
<sequence>MQSTGKSFDLFNGDADGICALIQLRLAEPKQAELITGVKRDIKLVEKISVQAGDELTVLDISMDKNKSALIKALDAGANVLYCDHHFAGDIPEYANLKALIDTSADTCTSLLINHYLSGRFVNWAITAAYGDNLIHVADELAQQVGLTQTQAEQLKQLGIAINYNGYGASEDDLHIHPAELYQLLVNFDDPLTLIAQDAEIYQQLISNYTHDMSKAEQAKVIHQSSAGKILCLPNKAWARRVSGVFGNDLANQSPALAHAVLTELAAGGYLVSVRAPKVNAKGADELCMKFETGGGRKAAAGINKLADNELQRFFAEFDQQFTV</sequence>
<gene>
    <name evidence="1" type="ORF">OLW01_02310</name>
</gene>
<name>A0ABY7AM86_9ALTE</name>
<evidence type="ECO:0000313" key="1">
    <source>
        <dbReference type="EMBL" id="WAJ70668.1"/>
    </source>
</evidence>
<dbReference type="InterPro" id="IPR052968">
    <property type="entry name" value="Nucleotide_metab_enz"/>
</dbReference>
<evidence type="ECO:0000313" key="2">
    <source>
        <dbReference type="Proteomes" id="UP001163726"/>
    </source>
</evidence>
<dbReference type="PANTHER" id="PTHR42146:SF1">
    <property type="entry name" value="OLIGORIBONUCLEASE NRNB"/>
    <property type="match status" value="1"/>
</dbReference>
<reference evidence="1" key="1">
    <citation type="submission" date="2022-10" db="EMBL/GenBank/DDBJ databases">
        <title>Catenovulum adriacola sp. nov. isolated in the Harbour of Susak.</title>
        <authorList>
            <person name="Schoch T."/>
            <person name="Reich S.J."/>
            <person name="Stoeferle S."/>
            <person name="Flaiz M."/>
            <person name="Kazda M."/>
            <person name="Riedel C.U."/>
            <person name="Duerre P."/>
        </authorList>
    </citation>
    <scope>NUCLEOTIDE SEQUENCE</scope>
    <source>
        <strain evidence="1">TS8</strain>
    </source>
</reference>
<dbReference type="SUPFAM" id="SSF64182">
    <property type="entry name" value="DHH phosphoesterases"/>
    <property type="match status" value="1"/>
</dbReference>
<dbReference type="Proteomes" id="UP001163726">
    <property type="component" value="Chromosome"/>
</dbReference>
<dbReference type="RefSeq" id="WP_268075017.1">
    <property type="nucleotide sequence ID" value="NZ_CP109965.1"/>
</dbReference>
<organism evidence="1 2">
    <name type="scientific">Catenovulum adriaticum</name>
    <dbReference type="NCBI Taxonomy" id="2984846"/>
    <lineage>
        <taxon>Bacteria</taxon>
        <taxon>Pseudomonadati</taxon>
        <taxon>Pseudomonadota</taxon>
        <taxon>Gammaproteobacteria</taxon>
        <taxon>Alteromonadales</taxon>
        <taxon>Alteromonadaceae</taxon>
        <taxon>Catenovulum</taxon>
    </lineage>
</organism>
<protein>
    <submittedName>
        <fullName evidence="1">DHH family phosphoesterase</fullName>
    </submittedName>
</protein>